<feature type="compositionally biased region" description="Low complexity" evidence="1">
    <location>
        <begin position="31"/>
        <end position="40"/>
    </location>
</feature>
<feature type="compositionally biased region" description="Acidic residues" evidence="1">
    <location>
        <begin position="383"/>
        <end position="393"/>
    </location>
</feature>
<protein>
    <submittedName>
        <fullName evidence="2">Uncharacterized protein</fullName>
    </submittedName>
</protein>
<gene>
    <name evidence="2" type="ORF">FOXG_12533</name>
</gene>
<dbReference type="RefSeq" id="XP_018251960.1">
    <property type="nucleotide sequence ID" value="XM_018392348.1"/>
</dbReference>
<evidence type="ECO:0000256" key="1">
    <source>
        <dbReference type="SAM" id="MobiDB-lite"/>
    </source>
</evidence>
<proteinExistence type="predicted"/>
<dbReference type="AlphaFoldDB" id="A0A0J9VTE2"/>
<evidence type="ECO:0000313" key="3">
    <source>
        <dbReference type="Proteomes" id="UP000009097"/>
    </source>
</evidence>
<name>A0A0J9VTE2_FUSO4</name>
<dbReference type="RefSeq" id="XP_018251959.1">
    <property type="nucleotide sequence ID" value="XM_018392347.1"/>
</dbReference>
<dbReference type="OrthoDB" id="3485856at2759"/>
<feature type="compositionally biased region" description="Basic and acidic residues" evidence="1">
    <location>
        <begin position="360"/>
        <end position="382"/>
    </location>
</feature>
<dbReference type="EMBL" id="DS231713">
    <property type="protein sequence ID" value="KNB13915.1"/>
    <property type="molecule type" value="Genomic_DNA"/>
</dbReference>
<reference evidence="2" key="1">
    <citation type="submission" date="2007-04" db="EMBL/GenBank/DDBJ databases">
        <authorList>
            <consortium name="The Broad Institute Genome Sequencing Platform"/>
            <person name="Birren B."/>
            <person name="Lander E."/>
            <person name="Galagan J."/>
            <person name="Nusbaum C."/>
            <person name="Devon K."/>
            <person name="Ma L.-J."/>
            <person name="Jaffe D."/>
            <person name="Butler J."/>
            <person name="Alvarez P."/>
            <person name="Gnerre S."/>
            <person name="Grabherr M."/>
            <person name="Kleber M."/>
            <person name="Mauceli E."/>
            <person name="Brockman W."/>
            <person name="MacCallum I.A."/>
            <person name="Young S."/>
            <person name="LaButti K."/>
            <person name="DeCaprio D."/>
            <person name="Crawford M."/>
            <person name="Koehrsen M."/>
            <person name="Engels R."/>
            <person name="Montgomery P."/>
            <person name="Pearson M."/>
            <person name="Howarth C."/>
            <person name="Larson L."/>
            <person name="White J."/>
            <person name="O'Leary S."/>
            <person name="Kodira C."/>
            <person name="Zeng Q."/>
            <person name="Yandava C."/>
            <person name="Alvarado L."/>
            <person name="Kistler C."/>
            <person name="Shim W.-B."/>
            <person name="Kang S."/>
            <person name="Woloshuk C."/>
        </authorList>
    </citation>
    <scope>NUCLEOTIDE SEQUENCE</scope>
    <source>
        <strain evidence="2">4287</strain>
    </source>
</reference>
<accession>A0A0J9VTE2</accession>
<feature type="region of interest" description="Disordered" evidence="1">
    <location>
        <begin position="31"/>
        <end position="58"/>
    </location>
</feature>
<dbReference type="GeneID" id="28953861"/>
<dbReference type="EMBL" id="DS231713">
    <property type="protein sequence ID" value="KNB13914.1"/>
    <property type="molecule type" value="Genomic_DNA"/>
</dbReference>
<feature type="region of interest" description="Disordered" evidence="1">
    <location>
        <begin position="347"/>
        <end position="404"/>
    </location>
</feature>
<dbReference type="Proteomes" id="UP000009097">
    <property type="component" value="Unassembled WGS sequence"/>
</dbReference>
<dbReference type="VEuPathDB" id="FungiDB:FOXG_12533"/>
<evidence type="ECO:0000313" key="2">
    <source>
        <dbReference type="EMBL" id="KNB13915.1"/>
    </source>
</evidence>
<sequence>MSRTTPDHDPTPNMADEVDSQHVNILKNNQTQLSTSLSTTPPEKYSPLLPSPPTTAERPVQGVVDDSDYRLPDALLQHKLLSSTTDVSEFAQFKLDQKQYRKLHTKIERTFKRFDYEPRRSCLTIRMPSPTHDFFAIYFRDEVCTQLNKLVTSRTDETKDVASRIESAMGSRVLLKEVDDENDEIKREPDILFKYPGTVYPGVVVEVSYSQDGKDLRRLAQDYILYSNADVKLFIGIDLNYNRGLSTVSLWRPKIIESADDEELTTSQHVHAKPFLSSDGEAMNPDESLTIYLHDFATEEVSSVWPSAEINIQFSQLAQLFKDAQQRQREQESTCANVGVKSKRIMRKRRLSSSPVQQLRPEDEDKIARQEDAVAQKYHQADDDYVFENEADEDYKPRAAKRRG</sequence>
<organism evidence="2 3">
    <name type="scientific">Fusarium oxysporum f. sp. lycopersici (strain 4287 / CBS 123668 / FGSC 9935 / NRRL 34936)</name>
    <name type="common">Fusarium vascular wilt of tomato</name>
    <dbReference type="NCBI Taxonomy" id="426428"/>
    <lineage>
        <taxon>Eukaryota</taxon>
        <taxon>Fungi</taxon>
        <taxon>Dikarya</taxon>
        <taxon>Ascomycota</taxon>
        <taxon>Pezizomycotina</taxon>
        <taxon>Sordariomycetes</taxon>
        <taxon>Hypocreomycetidae</taxon>
        <taxon>Hypocreales</taxon>
        <taxon>Nectriaceae</taxon>
        <taxon>Fusarium</taxon>
        <taxon>Fusarium oxysporum species complex</taxon>
    </lineage>
</organism>
<reference evidence="2" key="2">
    <citation type="journal article" date="2010" name="Nature">
        <title>Comparative genomics reveals mobile pathogenicity chromosomes in Fusarium.</title>
        <authorList>
            <person name="Ma L.J."/>
            <person name="van der Does H.C."/>
            <person name="Borkovich K.A."/>
            <person name="Coleman J.J."/>
            <person name="Daboussi M.J."/>
            <person name="Di Pietro A."/>
            <person name="Dufresne M."/>
            <person name="Freitag M."/>
            <person name="Grabherr M."/>
            <person name="Henrissat B."/>
            <person name="Houterman P.M."/>
            <person name="Kang S."/>
            <person name="Shim W.B."/>
            <person name="Woloshuk C."/>
            <person name="Xie X."/>
            <person name="Xu J.R."/>
            <person name="Antoniw J."/>
            <person name="Baker S.E."/>
            <person name="Bluhm B.H."/>
            <person name="Breakspear A."/>
            <person name="Brown D.W."/>
            <person name="Butchko R.A."/>
            <person name="Chapman S."/>
            <person name="Coulson R."/>
            <person name="Coutinho P.M."/>
            <person name="Danchin E.G."/>
            <person name="Diener A."/>
            <person name="Gale L.R."/>
            <person name="Gardiner D.M."/>
            <person name="Goff S."/>
            <person name="Hammond-Kosack K.E."/>
            <person name="Hilburn K."/>
            <person name="Hua-Van A."/>
            <person name="Jonkers W."/>
            <person name="Kazan K."/>
            <person name="Kodira C.D."/>
            <person name="Koehrsen M."/>
            <person name="Kumar L."/>
            <person name="Lee Y.H."/>
            <person name="Li L."/>
            <person name="Manners J.M."/>
            <person name="Miranda-Saavedra D."/>
            <person name="Mukherjee M."/>
            <person name="Park G."/>
            <person name="Park J."/>
            <person name="Park S.Y."/>
            <person name="Proctor R.H."/>
            <person name="Regev A."/>
            <person name="Ruiz-Roldan M.C."/>
            <person name="Sain D."/>
            <person name="Sakthikumar S."/>
            <person name="Sykes S."/>
            <person name="Schwartz D.C."/>
            <person name="Turgeon B.G."/>
            <person name="Wapinski I."/>
            <person name="Yoder O."/>
            <person name="Young S."/>
            <person name="Zeng Q."/>
            <person name="Zhou S."/>
            <person name="Galagan J."/>
            <person name="Cuomo C.A."/>
            <person name="Kistler H.C."/>
            <person name="Rep M."/>
        </authorList>
    </citation>
    <scope>NUCLEOTIDE SEQUENCE [LARGE SCALE GENOMIC DNA]</scope>
    <source>
        <strain evidence="2">4287</strain>
    </source>
</reference>
<dbReference type="KEGG" id="fox:FOXG_12533"/>